<dbReference type="Proteomes" id="UP001592582">
    <property type="component" value="Unassembled WGS sequence"/>
</dbReference>
<dbReference type="InterPro" id="IPR046081">
    <property type="entry name" value="DUF6099"/>
</dbReference>
<evidence type="ECO:0000313" key="1">
    <source>
        <dbReference type="EMBL" id="MFC1414265.1"/>
    </source>
</evidence>
<keyword evidence="2" id="KW-1185">Reference proteome</keyword>
<dbReference type="EMBL" id="JBHEZX010000022">
    <property type="protein sequence ID" value="MFC1414265.1"/>
    <property type="molecule type" value="Genomic_DNA"/>
</dbReference>
<evidence type="ECO:0000313" key="2">
    <source>
        <dbReference type="Proteomes" id="UP001592582"/>
    </source>
</evidence>
<dbReference type="Pfam" id="PF19594">
    <property type="entry name" value="DUF6099"/>
    <property type="match status" value="1"/>
</dbReference>
<name>A0ABV6VKJ5_9ACTN</name>
<proteinExistence type="predicted"/>
<reference evidence="1 2" key="1">
    <citation type="submission" date="2024-09" db="EMBL/GenBank/DDBJ databases">
        <authorList>
            <person name="Lee S.D."/>
        </authorList>
    </citation>
    <scope>NUCLEOTIDE SEQUENCE [LARGE SCALE GENOMIC DNA]</scope>
    <source>
        <strain evidence="1 2">N1-1</strain>
    </source>
</reference>
<gene>
    <name evidence="1" type="ORF">ACEZDG_33885</name>
</gene>
<protein>
    <submittedName>
        <fullName evidence="1">DUF6099 family protein</fullName>
    </submittedName>
</protein>
<accession>A0ABV6VKJ5</accession>
<sequence length="201" mass="20652">MDALRLIRSTRHGLAEARSVAQVLAEAWQACALVEAVAMVMALELTEPAAMSALDGAGCGGAEIARAVAEAAGHAAACVGRPPDDGAGPSRAERLTVLAGLPGTARELRALVQETAEALIVLACGAAEQELYWRCIDSVDAAAECQDLATQLLRVVDPACRELRPPGEWQTAGEPEPDSAPDTESGPDTESAPETGPGSES</sequence>
<comment type="caution">
    <text evidence="1">The sequence shown here is derived from an EMBL/GenBank/DDBJ whole genome shotgun (WGS) entry which is preliminary data.</text>
</comment>
<organism evidence="1 2">
    <name type="scientific">Streptacidiphilus alkalitolerans</name>
    <dbReference type="NCBI Taxonomy" id="3342712"/>
    <lineage>
        <taxon>Bacteria</taxon>
        <taxon>Bacillati</taxon>
        <taxon>Actinomycetota</taxon>
        <taxon>Actinomycetes</taxon>
        <taxon>Kitasatosporales</taxon>
        <taxon>Streptomycetaceae</taxon>
        <taxon>Streptacidiphilus</taxon>
    </lineage>
</organism>